<dbReference type="Proteomes" id="UP000181936">
    <property type="component" value="Chromosome"/>
</dbReference>
<dbReference type="STRING" id="1547283.A9C19_05040"/>
<dbReference type="EMBL" id="CP016020">
    <property type="protein sequence ID" value="APH04159.1"/>
    <property type="molecule type" value="Genomic_DNA"/>
</dbReference>
<protein>
    <submittedName>
        <fullName evidence="2">Metal-dependent hydrolase</fullName>
    </submittedName>
</protein>
<dbReference type="OrthoDB" id="9796039at2"/>
<dbReference type="GO" id="GO:0016787">
    <property type="term" value="F:hydrolase activity"/>
    <property type="evidence" value="ECO:0007669"/>
    <property type="project" value="UniProtKB-KW"/>
</dbReference>
<gene>
    <name evidence="2" type="ORF">A9C19_05040</name>
</gene>
<name>A0A1L3MPA1_9BACI</name>
<keyword evidence="3" id="KW-1185">Reference proteome</keyword>
<dbReference type="KEGG" id="bwh:A9C19_05040"/>
<proteinExistence type="predicted"/>
<organism evidence="2 3">
    <name type="scientific">Bacillus weihaiensis</name>
    <dbReference type="NCBI Taxonomy" id="1547283"/>
    <lineage>
        <taxon>Bacteria</taxon>
        <taxon>Bacillati</taxon>
        <taxon>Bacillota</taxon>
        <taxon>Bacilli</taxon>
        <taxon>Bacillales</taxon>
        <taxon>Bacillaceae</taxon>
        <taxon>Bacillus</taxon>
    </lineage>
</organism>
<accession>A0A1L3MPA1</accession>
<dbReference type="Gene3D" id="1.20.120.450">
    <property type="entry name" value="dinb family like domain"/>
    <property type="match status" value="1"/>
</dbReference>
<evidence type="ECO:0000313" key="3">
    <source>
        <dbReference type="Proteomes" id="UP000181936"/>
    </source>
</evidence>
<dbReference type="AlphaFoldDB" id="A0A1L3MPA1"/>
<dbReference type="InterPro" id="IPR034660">
    <property type="entry name" value="DinB/YfiT-like"/>
</dbReference>
<reference evidence="2 3" key="1">
    <citation type="journal article" date="2016" name="Sci. Rep.">
        <title>Complete genome sequence and transcriptomic analysis of a novel marine strain Bacillus weihaiensis reveals the mechanism of brown algae degradation.</title>
        <authorList>
            <person name="Zhu Y."/>
            <person name="Chen P."/>
            <person name="Bao Y."/>
            <person name="Men Y."/>
            <person name="Zeng Y."/>
            <person name="Yang J."/>
            <person name="Sun J."/>
            <person name="Sun Y."/>
        </authorList>
    </citation>
    <scope>NUCLEOTIDE SEQUENCE [LARGE SCALE GENOMIC DNA]</scope>
    <source>
        <strain evidence="2 3">Alg07</strain>
    </source>
</reference>
<dbReference type="Pfam" id="PF12867">
    <property type="entry name" value="DinB_2"/>
    <property type="match status" value="1"/>
</dbReference>
<dbReference type="InterPro" id="IPR024775">
    <property type="entry name" value="DinB-like"/>
</dbReference>
<sequence>MNEQIRFPIGQFEPLQNPTSEQRNKWIQEISELPKLLRLTVQNLSIEQLHTQYRPGGWTIQQVVHHMADNDMNAFIRFKKALTEDNPIASSYREDLWAELSDYQNTPIETSLNLIESIHCRFVILFCSLSTYDFERTFKSPTHGLMNLDVATQRYAWHGRHHIAQIEALKQRMGW</sequence>
<feature type="domain" description="DinB-like" evidence="1">
    <location>
        <begin position="33"/>
        <end position="166"/>
    </location>
</feature>
<dbReference type="RefSeq" id="WP_072578951.1">
    <property type="nucleotide sequence ID" value="NZ_CP016020.1"/>
</dbReference>
<dbReference type="NCBIfam" id="NF009807">
    <property type="entry name" value="PRK13291.1"/>
    <property type="match status" value="1"/>
</dbReference>
<dbReference type="SUPFAM" id="SSF109854">
    <property type="entry name" value="DinB/YfiT-like putative metalloenzymes"/>
    <property type="match status" value="1"/>
</dbReference>
<evidence type="ECO:0000259" key="1">
    <source>
        <dbReference type="Pfam" id="PF12867"/>
    </source>
</evidence>
<evidence type="ECO:0000313" key="2">
    <source>
        <dbReference type="EMBL" id="APH04159.1"/>
    </source>
</evidence>
<keyword evidence="2" id="KW-0378">Hydrolase</keyword>